<keyword evidence="7" id="KW-1185">Reference proteome</keyword>
<dbReference type="Gene3D" id="1.10.150.130">
    <property type="match status" value="1"/>
</dbReference>
<evidence type="ECO:0000256" key="2">
    <source>
        <dbReference type="ARBA" id="ARBA00022908"/>
    </source>
</evidence>
<dbReference type="EMBL" id="JAVDWH010000001">
    <property type="protein sequence ID" value="MDR7086822.1"/>
    <property type="molecule type" value="Genomic_DNA"/>
</dbReference>
<evidence type="ECO:0000259" key="5">
    <source>
        <dbReference type="PROSITE" id="PS51898"/>
    </source>
</evidence>
<keyword evidence="2" id="KW-0229">DNA integration</keyword>
<dbReference type="InterPro" id="IPR004107">
    <property type="entry name" value="Integrase_SAM-like_N"/>
</dbReference>
<sequence>MARAAYRTHAGAYRNSEARGPSKSAAVLALTLKLRDGDLDHRGHKEDQITSASTLDQLATRWFEEARADGRRTEQTISDYEAMYARHIQPSLGQLRLREIRPRTIDRFLRELRELGKPSVFRHSKTVLSLMFPMAVQLEAVNINPMVDSTTMAKEKKEVRAIDSDTLKALRHAVFLYDRRKRPGPVSVLMGDLVDIMLATGCRIGEALAVRWSDIDLESERPTLTINGSVLEGKRSGMGITRSTTKTPAGIRTVLPAALRCRDADQDEGSQ</sequence>
<dbReference type="SUPFAM" id="SSF56349">
    <property type="entry name" value="DNA breaking-rejoining enzymes"/>
    <property type="match status" value="1"/>
</dbReference>
<dbReference type="InterPro" id="IPR050808">
    <property type="entry name" value="Phage_Integrase"/>
</dbReference>
<dbReference type="PANTHER" id="PTHR30629:SF2">
    <property type="entry name" value="PROPHAGE INTEGRASE INTS-RELATED"/>
    <property type="match status" value="1"/>
</dbReference>
<evidence type="ECO:0000256" key="1">
    <source>
        <dbReference type="ARBA" id="ARBA00008857"/>
    </source>
</evidence>
<dbReference type="InterPro" id="IPR010998">
    <property type="entry name" value="Integrase_recombinase_N"/>
</dbReference>
<accession>A0ABU1UNR1</accession>
<dbReference type="InterPro" id="IPR002104">
    <property type="entry name" value="Integrase_catalytic"/>
</dbReference>
<dbReference type="Pfam" id="PF14659">
    <property type="entry name" value="Phage_int_SAM_3"/>
    <property type="match status" value="1"/>
</dbReference>
<feature type="domain" description="Tyr recombinase" evidence="5">
    <location>
        <begin position="157"/>
        <end position="271"/>
    </location>
</feature>
<dbReference type="PROSITE" id="PS51898">
    <property type="entry name" value="TYR_RECOMBINASE"/>
    <property type="match status" value="1"/>
</dbReference>
<evidence type="ECO:0000256" key="3">
    <source>
        <dbReference type="ARBA" id="ARBA00023125"/>
    </source>
</evidence>
<name>A0ABU1UNR1_9ACTN</name>
<keyword evidence="3" id="KW-0238">DNA-binding</keyword>
<protein>
    <submittedName>
        <fullName evidence="6">Integrase</fullName>
    </submittedName>
</protein>
<dbReference type="Gene3D" id="1.10.443.10">
    <property type="entry name" value="Intergrase catalytic core"/>
    <property type="match status" value="1"/>
</dbReference>
<organism evidence="6 7">
    <name type="scientific">Aeromicrobium panaciterrae</name>
    <dbReference type="NCBI Taxonomy" id="363861"/>
    <lineage>
        <taxon>Bacteria</taxon>
        <taxon>Bacillati</taxon>
        <taxon>Actinomycetota</taxon>
        <taxon>Actinomycetes</taxon>
        <taxon>Propionibacteriales</taxon>
        <taxon>Nocardioidaceae</taxon>
        <taxon>Aeromicrobium</taxon>
    </lineage>
</organism>
<dbReference type="InterPro" id="IPR013762">
    <property type="entry name" value="Integrase-like_cat_sf"/>
</dbReference>
<dbReference type="PANTHER" id="PTHR30629">
    <property type="entry name" value="PROPHAGE INTEGRASE"/>
    <property type="match status" value="1"/>
</dbReference>
<proteinExistence type="inferred from homology"/>
<dbReference type="InterPro" id="IPR011010">
    <property type="entry name" value="DNA_brk_join_enz"/>
</dbReference>
<evidence type="ECO:0000313" key="6">
    <source>
        <dbReference type="EMBL" id="MDR7086822.1"/>
    </source>
</evidence>
<comment type="caution">
    <text evidence="6">The sequence shown here is derived from an EMBL/GenBank/DDBJ whole genome shotgun (WGS) entry which is preliminary data.</text>
</comment>
<dbReference type="RefSeq" id="WP_309969408.1">
    <property type="nucleotide sequence ID" value="NZ_JAVDWH010000001.1"/>
</dbReference>
<evidence type="ECO:0000313" key="7">
    <source>
        <dbReference type="Proteomes" id="UP001257739"/>
    </source>
</evidence>
<dbReference type="Proteomes" id="UP001257739">
    <property type="component" value="Unassembled WGS sequence"/>
</dbReference>
<reference evidence="6 7" key="1">
    <citation type="submission" date="2023-07" db="EMBL/GenBank/DDBJ databases">
        <title>Sorghum-associated microbial communities from plants grown in Nebraska, USA.</title>
        <authorList>
            <person name="Schachtman D."/>
        </authorList>
    </citation>
    <scope>NUCLEOTIDE SEQUENCE [LARGE SCALE GENOMIC DNA]</scope>
    <source>
        <strain evidence="6 7">BE248</strain>
    </source>
</reference>
<comment type="similarity">
    <text evidence="1">Belongs to the 'phage' integrase family.</text>
</comment>
<evidence type="ECO:0000256" key="4">
    <source>
        <dbReference type="ARBA" id="ARBA00023172"/>
    </source>
</evidence>
<gene>
    <name evidence="6" type="ORF">J2X11_001661</name>
</gene>
<keyword evidence="4" id="KW-0233">DNA recombination</keyword>